<feature type="compositionally biased region" description="Acidic residues" evidence="1">
    <location>
        <begin position="90"/>
        <end position="106"/>
    </location>
</feature>
<reference evidence="2" key="1">
    <citation type="submission" date="2018-11" db="EMBL/GenBank/DDBJ databases">
        <authorList>
            <person name="Alioto T."/>
            <person name="Alioto T."/>
        </authorList>
    </citation>
    <scope>NUCLEOTIDE SEQUENCE</scope>
</reference>
<dbReference type="Proteomes" id="UP000596742">
    <property type="component" value="Unassembled WGS sequence"/>
</dbReference>
<sequence length="131" mass="15062">MKVATPRRIISNNKFRKTSTKADSPSFSTMLTLRRIESLLLSTSEEVLNLNDALNCHIDSSNSQFQEMKDKFASLTNTMVVINQDAICSTDEDEDSDEESEDENEIAEQELFSKLKKIMKNYEELNFNRLI</sequence>
<evidence type="ECO:0000313" key="3">
    <source>
        <dbReference type="Proteomes" id="UP000596742"/>
    </source>
</evidence>
<keyword evidence="3" id="KW-1185">Reference proteome</keyword>
<feature type="region of interest" description="Disordered" evidence="1">
    <location>
        <begin position="87"/>
        <end position="106"/>
    </location>
</feature>
<proteinExistence type="predicted"/>
<evidence type="ECO:0000313" key="2">
    <source>
        <dbReference type="EMBL" id="VDI82288.1"/>
    </source>
</evidence>
<accession>A0A8B6HMA7</accession>
<evidence type="ECO:0000256" key="1">
    <source>
        <dbReference type="SAM" id="MobiDB-lite"/>
    </source>
</evidence>
<comment type="caution">
    <text evidence="2">The sequence shown here is derived from an EMBL/GenBank/DDBJ whole genome shotgun (WGS) entry which is preliminary data.</text>
</comment>
<organism evidence="2 3">
    <name type="scientific">Mytilus galloprovincialis</name>
    <name type="common">Mediterranean mussel</name>
    <dbReference type="NCBI Taxonomy" id="29158"/>
    <lineage>
        <taxon>Eukaryota</taxon>
        <taxon>Metazoa</taxon>
        <taxon>Spiralia</taxon>
        <taxon>Lophotrochozoa</taxon>
        <taxon>Mollusca</taxon>
        <taxon>Bivalvia</taxon>
        <taxon>Autobranchia</taxon>
        <taxon>Pteriomorphia</taxon>
        <taxon>Mytilida</taxon>
        <taxon>Mytiloidea</taxon>
        <taxon>Mytilidae</taxon>
        <taxon>Mytilinae</taxon>
        <taxon>Mytilus</taxon>
    </lineage>
</organism>
<dbReference type="AlphaFoldDB" id="A0A8B6HMA7"/>
<gene>
    <name evidence="2" type="ORF">MGAL_10B041314</name>
</gene>
<protein>
    <submittedName>
        <fullName evidence="2">Uncharacterized protein</fullName>
    </submittedName>
</protein>
<name>A0A8B6HMA7_MYTGA</name>
<dbReference type="EMBL" id="UYJE01010335">
    <property type="protein sequence ID" value="VDI82288.1"/>
    <property type="molecule type" value="Genomic_DNA"/>
</dbReference>